<dbReference type="GO" id="GO:0016586">
    <property type="term" value="C:RSC-type complex"/>
    <property type="evidence" value="ECO:0007669"/>
    <property type="project" value="EnsemblFungi"/>
</dbReference>
<dbReference type="STRING" id="1064592.G0V618"/>
<dbReference type="GeneID" id="96900395"/>
<accession>G0V618</accession>
<dbReference type="GO" id="GO:0006368">
    <property type="term" value="P:transcription elongation by RNA polymerase II"/>
    <property type="evidence" value="ECO:0007669"/>
    <property type="project" value="EnsemblFungi"/>
</dbReference>
<dbReference type="eggNOG" id="ENOG502S2JC">
    <property type="taxonomic scope" value="Eukaryota"/>
</dbReference>
<dbReference type="Proteomes" id="UP000001640">
    <property type="component" value="Chromosome 1"/>
</dbReference>
<dbReference type="HOGENOM" id="CLU_1366073_0_0_1"/>
<dbReference type="GO" id="GO:0006337">
    <property type="term" value="P:nucleosome disassembly"/>
    <property type="evidence" value="ECO:0007669"/>
    <property type="project" value="EnsemblFungi"/>
</dbReference>
<evidence type="ECO:0000313" key="1">
    <source>
        <dbReference type="EMBL" id="CCC66908.1"/>
    </source>
</evidence>
<reference evidence="1 2" key="1">
    <citation type="journal article" date="2011" name="Proc. Natl. Acad. Sci. U.S.A.">
        <title>Evolutionary erosion of yeast sex chromosomes by mating-type switching accidents.</title>
        <authorList>
            <person name="Gordon J.L."/>
            <person name="Armisen D."/>
            <person name="Proux-Wera E."/>
            <person name="Oheigeartaigh S.S."/>
            <person name="Byrne K.P."/>
            <person name="Wolfe K.H."/>
        </authorList>
    </citation>
    <scope>NUCLEOTIDE SEQUENCE [LARGE SCALE GENOMIC DNA]</scope>
    <source>
        <strain evidence="2">ATCC 76901 / BCRC 22586 / CBS 4309 / NBRC 1992 / NRRL Y-12630</strain>
    </source>
</reference>
<dbReference type="InterPro" id="IPR013895">
    <property type="entry name" value="Rsc14"/>
</dbReference>
<dbReference type="AlphaFoldDB" id="G0V618"/>
<organism evidence="1 2">
    <name type="scientific">Naumovozyma castellii</name>
    <name type="common">Yeast</name>
    <name type="synonym">Saccharomyces castellii</name>
    <dbReference type="NCBI Taxonomy" id="27288"/>
    <lineage>
        <taxon>Eukaryota</taxon>
        <taxon>Fungi</taxon>
        <taxon>Dikarya</taxon>
        <taxon>Ascomycota</taxon>
        <taxon>Saccharomycotina</taxon>
        <taxon>Saccharomycetes</taxon>
        <taxon>Saccharomycetales</taxon>
        <taxon>Saccharomycetaceae</taxon>
        <taxon>Naumovozyma</taxon>
    </lineage>
</organism>
<dbReference type="RefSeq" id="XP_003673297.1">
    <property type="nucleotide sequence ID" value="XM_003673249.1"/>
</dbReference>
<protein>
    <submittedName>
        <fullName evidence="1">Uncharacterized protein</fullName>
    </submittedName>
</protein>
<name>G0V618_NAUCA</name>
<sequence>MSANTKISSFSETDSSSSLVKKNYYEVIAGLAELERSQDITFTKEELYQLTKPVPLKKAEAKSKRHIVHAYLGGNIDIKDTTEYDLSHTLLGTHVPQKQLEMLSSIDFAQLFHKTLECENALQINDMFFDGLTPSPRKSDPQDSKEATTKGVRKVVVCKRCQSRFKGPLRMKQLEKHTCNTRRRH</sequence>
<dbReference type="InParanoid" id="G0V618"/>
<dbReference type="FunCoup" id="G0V618">
    <property type="interactions" value="106"/>
</dbReference>
<reference key="2">
    <citation type="submission" date="2011-08" db="EMBL/GenBank/DDBJ databases">
        <title>Genome sequence of Naumovozyma castellii.</title>
        <authorList>
            <person name="Gordon J.L."/>
            <person name="Armisen D."/>
            <person name="Proux-Wera E."/>
            <person name="OhEigeartaigh S.S."/>
            <person name="Byrne K.P."/>
            <person name="Wolfe K.H."/>
        </authorList>
    </citation>
    <scope>NUCLEOTIDE SEQUENCE</scope>
    <source>
        <strain>Type strain:CBS 4309</strain>
    </source>
</reference>
<dbReference type="KEGG" id="ncs:NCAS_0A03500"/>
<evidence type="ECO:0000313" key="2">
    <source>
        <dbReference type="Proteomes" id="UP000001640"/>
    </source>
</evidence>
<proteinExistence type="predicted"/>
<dbReference type="OMA" id="SIDFAHY"/>
<dbReference type="OrthoDB" id="4060948at2759"/>
<dbReference type="EMBL" id="HE576752">
    <property type="protein sequence ID" value="CCC66908.1"/>
    <property type="molecule type" value="Genomic_DNA"/>
</dbReference>
<keyword evidence="2" id="KW-1185">Reference proteome</keyword>
<dbReference type="Pfam" id="PF08586">
    <property type="entry name" value="Rsc14"/>
    <property type="match status" value="1"/>
</dbReference>
<gene>
    <name evidence="1" type="primary">NCAS0A03500</name>
    <name evidence="1" type="ordered locus">NCAS_0A03500</name>
</gene>